<dbReference type="KEGG" id="ncs:NCAS_0E01710"/>
<dbReference type="OrthoDB" id="10251136at2759"/>
<reference key="2">
    <citation type="submission" date="2011-08" db="EMBL/GenBank/DDBJ databases">
        <title>Genome sequence of Naumovozyma castellii.</title>
        <authorList>
            <person name="Gordon J.L."/>
            <person name="Armisen D."/>
            <person name="Proux-Wera E."/>
            <person name="OhEigeartaigh S.S."/>
            <person name="Byrne K.P."/>
            <person name="Wolfe K.H."/>
        </authorList>
    </citation>
    <scope>NUCLEOTIDE SEQUENCE</scope>
    <source>
        <strain>Type strain:CBS 4309</strain>
    </source>
</reference>
<dbReference type="InterPro" id="IPR015415">
    <property type="entry name" value="Spast_Vps4_C"/>
</dbReference>
<evidence type="ECO:0000256" key="4">
    <source>
        <dbReference type="SAM" id="MobiDB-lite"/>
    </source>
</evidence>
<dbReference type="Pfam" id="PF00004">
    <property type="entry name" value="AAA"/>
    <property type="match status" value="1"/>
</dbReference>
<dbReference type="Proteomes" id="UP000001640">
    <property type="component" value="Chromosome 5"/>
</dbReference>
<dbReference type="InterPro" id="IPR050304">
    <property type="entry name" value="MT-severing_AAA_ATPase"/>
</dbReference>
<dbReference type="eggNOG" id="KOG0740">
    <property type="taxonomic scope" value="Eukaryota"/>
</dbReference>
<dbReference type="RefSeq" id="XP_003676601.1">
    <property type="nucleotide sequence ID" value="XM_003676553.1"/>
</dbReference>
<dbReference type="Pfam" id="PF17862">
    <property type="entry name" value="AAA_lid_3"/>
    <property type="match status" value="1"/>
</dbReference>
<comment type="similarity">
    <text evidence="1">Belongs to the AAA ATPase family.</text>
</comment>
<dbReference type="InterPro" id="IPR003593">
    <property type="entry name" value="AAA+_ATPase"/>
</dbReference>
<dbReference type="CDD" id="cd19509">
    <property type="entry name" value="RecA-like_VPS4-like"/>
    <property type="match status" value="1"/>
</dbReference>
<gene>
    <name evidence="6" type="primary">NCAS0E01710</name>
    <name evidence="6" type="ordered locus">NCAS_0E01710</name>
</gene>
<dbReference type="Gene3D" id="3.40.50.300">
    <property type="entry name" value="P-loop containing nucleotide triphosphate hydrolases"/>
    <property type="match status" value="1"/>
</dbReference>
<sequence length="746" mass="82788">MDKPTEPSHSILTKFSRITKRPQQPLTDLTDLYSRIANESIYYSKLEEQHRYTAALQGWKALSTDAMFKLTCIEHSYPNVQSYSRDEVSLQNGIRELYLKSLTHIETVQKLCNKDADTDRTSSFTRRERPALDQQHHYSLHSTSRRMMVSLRSRHLQPTKSLNSLSYSNSNLKHNNNNNHPHSSTASASSSASASQHRINFTPSRPLTFHDKDPSPSLSSLPTSSTTQQRPASEFDMEDYFDSYMEDDDGDESECQTDDSPSLTNLSIDTDSQIPTLPPLPPPIPSAPPPLPSVNKKKVVKNVKANKSTPELPKPTIKKKQQQQLPSNTKTKSKSASSSPLPSLTMKKSNYSKLKRKDVKDRDPKLAHSAAQKVYLKKTPSPQTTTTTTKKPAPKNTRTPQKPQQKKTPSSPPPPAAAAKKPSSPSTDSLEDDIIDTLAGVDKAAAKQIFQEIVVKGDEVHWEDIAGLDTAKNSLKEAVVYPFLRPDLFHGLREPISGMLLFGPPGTGKTMLARAVATESKSTFFSISASSLTSKYLGESEKLVRALFAVAKKLSPSIVFIDEIDSILGSRNNESENESSRRIKNEFLIQWSSLTAAAAASSTDGNDANKVLVLAATNLPWCIDDAARRRFVRRQYIPLPEASTRIVQFKRLLSRQKNDLTEADFIELIDLTQGFSGSDITALAKDAAMGPLRELGDKLLDASRDNIRAININDFKNSLKYIRPSVSEEGLIEYEDWAEKFGSSGV</sequence>
<feature type="compositionally biased region" description="Polar residues" evidence="4">
    <location>
        <begin position="258"/>
        <end position="274"/>
    </location>
</feature>
<dbReference type="STRING" id="1064592.G0VFH5"/>
<dbReference type="InParanoid" id="G0VFH5"/>
<evidence type="ECO:0000256" key="1">
    <source>
        <dbReference type="ARBA" id="ARBA00006914"/>
    </source>
</evidence>
<dbReference type="SMART" id="SM00382">
    <property type="entry name" value="AAA"/>
    <property type="match status" value="1"/>
</dbReference>
<dbReference type="AlphaFoldDB" id="G0VFH5"/>
<feature type="compositionally biased region" description="Basic and acidic residues" evidence="4">
    <location>
        <begin position="116"/>
        <end position="136"/>
    </location>
</feature>
<feature type="compositionally biased region" description="Low complexity" evidence="4">
    <location>
        <begin position="417"/>
        <end position="427"/>
    </location>
</feature>
<dbReference type="PANTHER" id="PTHR23074:SF17">
    <property type="entry name" value="FIDGETIN-LIKE PROTEIN 1"/>
    <property type="match status" value="1"/>
</dbReference>
<feature type="region of interest" description="Disordered" evidence="4">
    <location>
        <begin position="116"/>
        <end position="431"/>
    </location>
</feature>
<feature type="compositionally biased region" description="Low complexity" evidence="4">
    <location>
        <begin position="322"/>
        <end position="345"/>
    </location>
</feature>
<evidence type="ECO:0000256" key="3">
    <source>
        <dbReference type="ARBA" id="ARBA00022840"/>
    </source>
</evidence>
<feature type="compositionally biased region" description="Polar residues" evidence="4">
    <location>
        <begin position="196"/>
        <end position="205"/>
    </location>
</feature>
<feature type="compositionally biased region" description="Low complexity" evidence="4">
    <location>
        <begin position="215"/>
        <end position="227"/>
    </location>
</feature>
<dbReference type="InterPro" id="IPR003960">
    <property type="entry name" value="ATPase_AAA_CS"/>
</dbReference>
<feature type="compositionally biased region" description="Acidic residues" evidence="4">
    <location>
        <begin position="235"/>
        <end position="257"/>
    </location>
</feature>
<dbReference type="SUPFAM" id="SSF52540">
    <property type="entry name" value="P-loop containing nucleoside triphosphate hydrolases"/>
    <property type="match status" value="1"/>
</dbReference>
<feature type="compositionally biased region" description="Low complexity" evidence="4">
    <location>
        <begin position="161"/>
        <end position="195"/>
    </location>
</feature>
<dbReference type="InterPro" id="IPR003959">
    <property type="entry name" value="ATPase_AAA_core"/>
</dbReference>
<reference evidence="6 7" key="1">
    <citation type="journal article" date="2011" name="Proc. Natl. Acad. Sci. U.S.A.">
        <title>Evolutionary erosion of yeast sex chromosomes by mating-type switching accidents.</title>
        <authorList>
            <person name="Gordon J.L."/>
            <person name="Armisen D."/>
            <person name="Proux-Wera E."/>
            <person name="Oheigeartaigh S.S."/>
            <person name="Byrne K.P."/>
            <person name="Wolfe K.H."/>
        </authorList>
    </citation>
    <scope>NUCLEOTIDE SEQUENCE [LARGE SCALE GENOMIC DNA]</scope>
    <source>
        <strain evidence="7">ATCC 76901 / BCRC 22586 / CBS 4309 / NBRC 1992 / NRRL Y-12630</strain>
    </source>
</reference>
<keyword evidence="3" id="KW-0067">ATP-binding</keyword>
<name>G0VFH5_NAUCA</name>
<protein>
    <recommendedName>
        <fullName evidence="5">AAA+ ATPase domain-containing protein</fullName>
    </recommendedName>
</protein>
<dbReference type="FunCoup" id="G0VFH5">
    <property type="interactions" value="95"/>
</dbReference>
<dbReference type="Gene3D" id="1.10.8.60">
    <property type="match status" value="1"/>
</dbReference>
<dbReference type="GO" id="GO:0016887">
    <property type="term" value="F:ATP hydrolysis activity"/>
    <property type="evidence" value="ECO:0007669"/>
    <property type="project" value="InterPro"/>
</dbReference>
<dbReference type="PANTHER" id="PTHR23074">
    <property type="entry name" value="AAA DOMAIN-CONTAINING"/>
    <property type="match status" value="1"/>
</dbReference>
<feature type="compositionally biased region" description="Low complexity" evidence="4">
    <location>
        <begin position="377"/>
        <end position="409"/>
    </location>
</feature>
<dbReference type="HOGENOM" id="CLU_000688_15_2_1"/>
<organism evidence="6 7">
    <name type="scientific">Naumovozyma castellii</name>
    <name type="common">Yeast</name>
    <name type="synonym">Saccharomyces castellii</name>
    <dbReference type="NCBI Taxonomy" id="27288"/>
    <lineage>
        <taxon>Eukaryota</taxon>
        <taxon>Fungi</taxon>
        <taxon>Dikarya</taxon>
        <taxon>Ascomycota</taxon>
        <taxon>Saccharomycotina</taxon>
        <taxon>Saccharomycetes</taxon>
        <taxon>Saccharomycetales</taxon>
        <taxon>Saccharomycetaceae</taxon>
        <taxon>Naumovozyma</taxon>
    </lineage>
</organism>
<dbReference type="InterPro" id="IPR027417">
    <property type="entry name" value="P-loop_NTPase"/>
</dbReference>
<dbReference type="FunFam" id="3.40.50.300:FF:000093">
    <property type="entry name" value="Fidgetin-like 1"/>
    <property type="match status" value="1"/>
</dbReference>
<keyword evidence="2" id="KW-0547">Nucleotide-binding</keyword>
<dbReference type="OMA" id="FAEIVVH"/>
<evidence type="ECO:0000259" key="5">
    <source>
        <dbReference type="SMART" id="SM00382"/>
    </source>
</evidence>
<evidence type="ECO:0000313" key="7">
    <source>
        <dbReference type="Proteomes" id="UP000001640"/>
    </source>
</evidence>
<dbReference type="FunFam" id="1.10.8.60:FF:000022">
    <property type="entry name" value="Fidgetin like 1"/>
    <property type="match status" value="1"/>
</dbReference>
<dbReference type="PROSITE" id="PS00674">
    <property type="entry name" value="AAA"/>
    <property type="match status" value="1"/>
</dbReference>
<dbReference type="EMBL" id="HE576756">
    <property type="protein sequence ID" value="CCC70241.1"/>
    <property type="molecule type" value="Genomic_DNA"/>
</dbReference>
<dbReference type="GeneID" id="96903873"/>
<feature type="domain" description="AAA+ ATPase" evidence="5">
    <location>
        <begin position="495"/>
        <end position="641"/>
    </location>
</feature>
<feature type="compositionally biased region" description="Pro residues" evidence="4">
    <location>
        <begin position="276"/>
        <end position="292"/>
    </location>
</feature>
<accession>G0VFH5</accession>
<evidence type="ECO:0000256" key="2">
    <source>
        <dbReference type="ARBA" id="ARBA00022741"/>
    </source>
</evidence>
<dbReference type="Pfam" id="PF09336">
    <property type="entry name" value="Vps4_C"/>
    <property type="match status" value="1"/>
</dbReference>
<keyword evidence="7" id="KW-1185">Reference proteome</keyword>
<proteinExistence type="inferred from homology"/>
<dbReference type="GO" id="GO:0005524">
    <property type="term" value="F:ATP binding"/>
    <property type="evidence" value="ECO:0007669"/>
    <property type="project" value="UniProtKB-KW"/>
</dbReference>
<dbReference type="InterPro" id="IPR041569">
    <property type="entry name" value="AAA_lid_3"/>
</dbReference>
<evidence type="ECO:0000313" key="6">
    <source>
        <dbReference type="EMBL" id="CCC70241.1"/>
    </source>
</evidence>